<dbReference type="GO" id="GO:0098796">
    <property type="term" value="C:membrane protein complex"/>
    <property type="evidence" value="ECO:0007669"/>
    <property type="project" value="UniProtKB-ARBA"/>
</dbReference>
<dbReference type="GO" id="GO:0005524">
    <property type="term" value="F:ATP binding"/>
    <property type="evidence" value="ECO:0007669"/>
    <property type="project" value="UniProtKB-KW"/>
</dbReference>
<dbReference type="PROSITE" id="PS00211">
    <property type="entry name" value="ABC_TRANSPORTER_1"/>
    <property type="match status" value="1"/>
</dbReference>
<sequence length="264" mass="29253">MINPAVDPTQSASNQSSGTQPIAAADGTILAVRGLVKSYHKNRIEVPVLRGVDFDIEVGSMTSLVGRSGSGKSTLMHLMATLDQPDAGEVSFEGSRIDNASARQRDFYRNHQIGMIFQFYHLLPELTALENVMVPTMISRRLFSFLRVKKTARQRAEQLLEMVGLTHRTHHRPSEMSGGEMQRAAIARALMNNPTLLLADEPTGNLDSETGHGILELLRKLNDENNLTIVMITHDDAIARQADRMVRLENGLVVDQGEAFRVIR</sequence>
<keyword evidence="2" id="KW-0547">Nucleotide-binding</keyword>
<comment type="similarity">
    <text evidence="4">Belongs to the ABC transporter superfamily. Macrolide exporter (TC 3.A.1.122) family.</text>
</comment>
<dbReference type="InterPro" id="IPR015854">
    <property type="entry name" value="ABC_transpr_LolD-like"/>
</dbReference>
<keyword evidence="1" id="KW-0813">Transport</keyword>
<dbReference type="GO" id="GO:0016887">
    <property type="term" value="F:ATP hydrolysis activity"/>
    <property type="evidence" value="ECO:0007669"/>
    <property type="project" value="InterPro"/>
</dbReference>
<feature type="compositionally biased region" description="Polar residues" evidence="5">
    <location>
        <begin position="8"/>
        <end position="20"/>
    </location>
</feature>
<gene>
    <name evidence="7" type="ORF">Mal33_42200</name>
</gene>
<dbReference type="Pfam" id="PF00005">
    <property type="entry name" value="ABC_tran"/>
    <property type="match status" value="1"/>
</dbReference>
<dbReference type="SMART" id="SM00382">
    <property type="entry name" value="AAA"/>
    <property type="match status" value="1"/>
</dbReference>
<dbReference type="PANTHER" id="PTHR24220:SF689">
    <property type="entry name" value="LIPOPROTEIN-RELEASING SYSTEM ATP-BINDING PROTEIN LOLD"/>
    <property type="match status" value="1"/>
</dbReference>
<evidence type="ECO:0000256" key="3">
    <source>
        <dbReference type="ARBA" id="ARBA00022840"/>
    </source>
</evidence>
<dbReference type="PROSITE" id="PS50893">
    <property type="entry name" value="ABC_TRANSPORTER_2"/>
    <property type="match status" value="1"/>
</dbReference>
<evidence type="ECO:0000256" key="4">
    <source>
        <dbReference type="ARBA" id="ARBA00038388"/>
    </source>
</evidence>
<feature type="domain" description="ABC transporter" evidence="6">
    <location>
        <begin position="30"/>
        <end position="264"/>
    </location>
</feature>
<dbReference type="Proteomes" id="UP000316770">
    <property type="component" value="Chromosome"/>
</dbReference>
<name>A0A518IYN3_9BACT</name>
<feature type="region of interest" description="Disordered" evidence="5">
    <location>
        <begin position="1"/>
        <end position="20"/>
    </location>
</feature>
<dbReference type="AlphaFoldDB" id="A0A518IYN3"/>
<proteinExistence type="inferred from homology"/>
<organism evidence="7 8">
    <name type="scientific">Rosistilla oblonga</name>
    <dbReference type="NCBI Taxonomy" id="2527990"/>
    <lineage>
        <taxon>Bacteria</taxon>
        <taxon>Pseudomonadati</taxon>
        <taxon>Planctomycetota</taxon>
        <taxon>Planctomycetia</taxon>
        <taxon>Pirellulales</taxon>
        <taxon>Pirellulaceae</taxon>
        <taxon>Rosistilla</taxon>
    </lineage>
</organism>
<dbReference type="CDD" id="cd03255">
    <property type="entry name" value="ABC_MJ0796_LolCDE_FtsE"/>
    <property type="match status" value="1"/>
</dbReference>
<evidence type="ECO:0000313" key="8">
    <source>
        <dbReference type="Proteomes" id="UP000316770"/>
    </source>
</evidence>
<dbReference type="PANTHER" id="PTHR24220">
    <property type="entry name" value="IMPORT ATP-BINDING PROTEIN"/>
    <property type="match status" value="1"/>
</dbReference>
<dbReference type="Gene3D" id="3.40.50.300">
    <property type="entry name" value="P-loop containing nucleotide triphosphate hydrolases"/>
    <property type="match status" value="1"/>
</dbReference>
<dbReference type="InterPro" id="IPR027417">
    <property type="entry name" value="P-loop_NTPase"/>
</dbReference>
<evidence type="ECO:0000259" key="6">
    <source>
        <dbReference type="PROSITE" id="PS50893"/>
    </source>
</evidence>
<dbReference type="GO" id="GO:0005886">
    <property type="term" value="C:plasma membrane"/>
    <property type="evidence" value="ECO:0007669"/>
    <property type="project" value="TreeGrafter"/>
</dbReference>
<evidence type="ECO:0000256" key="1">
    <source>
        <dbReference type="ARBA" id="ARBA00022448"/>
    </source>
</evidence>
<dbReference type="SUPFAM" id="SSF52540">
    <property type="entry name" value="P-loop containing nucleoside triphosphate hydrolases"/>
    <property type="match status" value="1"/>
</dbReference>
<dbReference type="InterPro" id="IPR017911">
    <property type="entry name" value="MacB-like_ATP-bd"/>
</dbReference>
<dbReference type="EMBL" id="CP036318">
    <property type="protein sequence ID" value="QDV58203.1"/>
    <property type="molecule type" value="Genomic_DNA"/>
</dbReference>
<accession>A0A518IYN3</accession>
<dbReference type="InterPro" id="IPR003593">
    <property type="entry name" value="AAA+_ATPase"/>
</dbReference>
<dbReference type="RefSeq" id="WP_145288344.1">
    <property type="nucleotide sequence ID" value="NZ_CP036318.1"/>
</dbReference>
<dbReference type="EC" id="3.6.3.-" evidence="7"/>
<evidence type="ECO:0000313" key="7">
    <source>
        <dbReference type="EMBL" id="QDV58203.1"/>
    </source>
</evidence>
<keyword evidence="3" id="KW-0067">ATP-binding</keyword>
<protein>
    <submittedName>
        <fullName evidence="7">P-loop containing nucleoside triphosphate hydrolase</fullName>
        <ecNumber evidence="7">3.6.3.-</ecNumber>
    </submittedName>
</protein>
<keyword evidence="8" id="KW-1185">Reference proteome</keyword>
<dbReference type="InterPro" id="IPR017871">
    <property type="entry name" value="ABC_transporter-like_CS"/>
</dbReference>
<evidence type="ECO:0000256" key="2">
    <source>
        <dbReference type="ARBA" id="ARBA00022741"/>
    </source>
</evidence>
<dbReference type="InterPro" id="IPR003439">
    <property type="entry name" value="ABC_transporter-like_ATP-bd"/>
</dbReference>
<reference evidence="7 8" key="1">
    <citation type="submission" date="2019-02" db="EMBL/GenBank/DDBJ databases">
        <title>Deep-cultivation of Planctomycetes and their phenomic and genomic characterization uncovers novel biology.</title>
        <authorList>
            <person name="Wiegand S."/>
            <person name="Jogler M."/>
            <person name="Boedeker C."/>
            <person name="Pinto D."/>
            <person name="Vollmers J."/>
            <person name="Rivas-Marin E."/>
            <person name="Kohn T."/>
            <person name="Peeters S.H."/>
            <person name="Heuer A."/>
            <person name="Rast P."/>
            <person name="Oberbeckmann S."/>
            <person name="Bunk B."/>
            <person name="Jeske O."/>
            <person name="Meyerdierks A."/>
            <person name="Storesund J.E."/>
            <person name="Kallscheuer N."/>
            <person name="Luecker S."/>
            <person name="Lage O.M."/>
            <person name="Pohl T."/>
            <person name="Merkel B.J."/>
            <person name="Hornburger P."/>
            <person name="Mueller R.-W."/>
            <person name="Bruemmer F."/>
            <person name="Labrenz M."/>
            <person name="Spormann A.M."/>
            <person name="Op den Camp H."/>
            <person name="Overmann J."/>
            <person name="Amann R."/>
            <person name="Jetten M.S.M."/>
            <person name="Mascher T."/>
            <person name="Medema M.H."/>
            <person name="Devos D.P."/>
            <person name="Kaster A.-K."/>
            <person name="Ovreas L."/>
            <person name="Rohde M."/>
            <person name="Galperin M.Y."/>
            <person name="Jogler C."/>
        </authorList>
    </citation>
    <scope>NUCLEOTIDE SEQUENCE [LARGE SCALE GENOMIC DNA]</scope>
    <source>
        <strain evidence="7 8">Mal33</strain>
    </source>
</reference>
<keyword evidence="7" id="KW-0378">Hydrolase</keyword>
<dbReference type="GO" id="GO:0022857">
    <property type="term" value="F:transmembrane transporter activity"/>
    <property type="evidence" value="ECO:0007669"/>
    <property type="project" value="TreeGrafter"/>
</dbReference>
<dbReference type="FunFam" id="3.40.50.300:FF:000032">
    <property type="entry name" value="Export ABC transporter ATP-binding protein"/>
    <property type="match status" value="1"/>
</dbReference>
<evidence type="ECO:0000256" key="5">
    <source>
        <dbReference type="SAM" id="MobiDB-lite"/>
    </source>
</evidence>